<name>A0AAV7J7A1_COTGL</name>
<feature type="region of interest" description="Disordered" evidence="1">
    <location>
        <begin position="273"/>
        <end position="303"/>
    </location>
</feature>
<organism evidence="2 3">
    <name type="scientific">Cotesia glomerata</name>
    <name type="common">Lepidopteran parasitic wasp</name>
    <name type="synonym">Apanteles glomeratus</name>
    <dbReference type="NCBI Taxonomy" id="32391"/>
    <lineage>
        <taxon>Eukaryota</taxon>
        <taxon>Metazoa</taxon>
        <taxon>Ecdysozoa</taxon>
        <taxon>Arthropoda</taxon>
        <taxon>Hexapoda</taxon>
        <taxon>Insecta</taxon>
        <taxon>Pterygota</taxon>
        <taxon>Neoptera</taxon>
        <taxon>Endopterygota</taxon>
        <taxon>Hymenoptera</taxon>
        <taxon>Apocrita</taxon>
        <taxon>Ichneumonoidea</taxon>
        <taxon>Braconidae</taxon>
        <taxon>Microgastrinae</taxon>
        <taxon>Cotesia</taxon>
    </lineage>
</organism>
<feature type="compositionally biased region" description="Basic and acidic residues" evidence="1">
    <location>
        <begin position="180"/>
        <end position="230"/>
    </location>
</feature>
<sequence>MSRKMSDKIFSLVFWDDLNSHSVIKTSSIERAIRTGKLTAKKNNKNEAVKILLQDDDKEYLEMVDVDQNGKILLNKRKKDVKKGGKKGEKIKTSRAVGRKVNDEDIMQTKSIFDEDSDEPSSPSSKLRRVTRKIISSDDSELEEERTKNYSKKVSSSTIKPRASNRMLISINSEDEDNEPETKKKVISFKRHDQTNLKQNNDEESRELINVNKYERAVSKVRPRNEETNKGTKAGSVENSPMRNKRNPRSTSPVGFYYGKMSSSMLKQRTSDLVFTSSDEESEPVVKKNLIQDDRGTRSKTADINDVTIKVKSKAGNSILTCDDFEEDSDSVFNPVRRMKKSLVDNVQKGLVQYSDSSDDAEGNYETNNSGNSEVINKEDSEGDSDINRRRYHKVDNKEESESDSDANSRNNDQVANKQTSNTFSKINDNTEEIIILDGQKELNTKLTKKNYLEEDDRGKKQKNRQESFSAHSSGPLKGQESSSLKAVTDFKSKNQSKSKDSPGTSKIDEVDNDQFSAEELIIGFCLRLTDLKLFKQFLELRKASVQSPMQVASSTNKQEKVTDNKDEKKAGQMARELLRLIIGEENLAEMVPQKEKEGRKLIPQKISNAILSYVNAHVIGGHQLEIDEFQSIMRSLCCSVRNKYKKKLTVKKA</sequence>
<feature type="compositionally biased region" description="Polar residues" evidence="1">
    <location>
        <begin position="365"/>
        <end position="375"/>
    </location>
</feature>
<evidence type="ECO:0000313" key="2">
    <source>
        <dbReference type="EMBL" id="KAH0567667.1"/>
    </source>
</evidence>
<accession>A0AAV7J7A1</accession>
<feature type="compositionally biased region" description="Basic and acidic residues" evidence="1">
    <location>
        <begin position="83"/>
        <end position="92"/>
    </location>
</feature>
<protein>
    <submittedName>
        <fullName evidence="2">Uncharacterized protein</fullName>
    </submittedName>
</protein>
<feature type="region of interest" description="Disordered" evidence="1">
    <location>
        <begin position="453"/>
        <end position="511"/>
    </location>
</feature>
<feature type="region of interest" description="Disordered" evidence="1">
    <location>
        <begin position="83"/>
        <end position="256"/>
    </location>
</feature>
<feature type="region of interest" description="Disordered" evidence="1">
    <location>
        <begin position="352"/>
        <end position="424"/>
    </location>
</feature>
<evidence type="ECO:0000256" key="1">
    <source>
        <dbReference type="SAM" id="MobiDB-lite"/>
    </source>
</evidence>
<feature type="compositionally biased region" description="Basic and acidic residues" evidence="1">
    <location>
        <begin position="558"/>
        <end position="570"/>
    </location>
</feature>
<keyword evidence="3" id="KW-1185">Reference proteome</keyword>
<feature type="compositionally biased region" description="Basic and acidic residues" evidence="1">
    <location>
        <begin position="376"/>
        <end position="400"/>
    </location>
</feature>
<feature type="compositionally biased region" description="Basic and acidic residues" evidence="1">
    <location>
        <begin position="284"/>
        <end position="303"/>
    </location>
</feature>
<dbReference type="Proteomes" id="UP000826195">
    <property type="component" value="Unassembled WGS sequence"/>
</dbReference>
<feature type="compositionally biased region" description="Basic and acidic residues" evidence="1">
    <location>
        <begin position="489"/>
        <end position="501"/>
    </location>
</feature>
<feature type="compositionally biased region" description="Polar residues" evidence="1">
    <location>
        <begin position="406"/>
        <end position="424"/>
    </location>
</feature>
<dbReference type="EMBL" id="JAHXZJ010000001">
    <property type="protein sequence ID" value="KAH0567667.1"/>
    <property type="molecule type" value="Genomic_DNA"/>
</dbReference>
<reference evidence="2 3" key="1">
    <citation type="journal article" date="2021" name="J. Hered.">
        <title>A chromosome-level genome assembly of the parasitoid wasp, Cotesia glomerata (Hymenoptera: Braconidae).</title>
        <authorList>
            <person name="Pinto B.J."/>
            <person name="Weis J.J."/>
            <person name="Gamble T."/>
            <person name="Ode P.J."/>
            <person name="Paul R."/>
            <person name="Zaspel J.M."/>
        </authorList>
    </citation>
    <scope>NUCLEOTIDE SEQUENCE [LARGE SCALE GENOMIC DNA]</scope>
    <source>
        <strain evidence="2">CgM1</strain>
    </source>
</reference>
<comment type="caution">
    <text evidence="2">The sequence shown here is derived from an EMBL/GenBank/DDBJ whole genome shotgun (WGS) entry which is preliminary data.</text>
</comment>
<evidence type="ECO:0000313" key="3">
    <source>
        <dbReference type="Proteomes" id="UP000826195"/>
    </source>
</evidence>
<feature type="region of interest" description="Disordered" evidence="1">
    <location>
        <begin position="550"/>
        <end position="570"/>
    </location>
</feature>
<dbReference type="AlphaFoldDB" id="A0AAV7J7A1"/>
<gene>
    <name evidence="2" type="ORF">KQX54_011491</name>
</gene>
<proteinExistence type="predicted"/>